<gene>
    <name evidence="1" type="ORF">S01H1_41782</name>
</gene>
<name>X0U709_9ZZZZ</name>
<accession>X0U709</accession>
<evidence type="ECO:0000313" key="1">
    <source>
        <dbReference type="EMBL" id="GAG01549.1"/>
    </source>
</evidence>
<comment type="caution">
    <text evidence="1">The sequence shown here is derived from an EMBL/GenBank/DDBJ whole genome shotgun (WGS) entry which is preliminary data.</text>
</comment>
<sequence length="84" mass="9245">MTCLHGSEHTYPMDEKLDVENSIPSFAIPVYPAYLVERGTEGPLLSDITVKDTSPPLCLVHAADDPWTASGSFLLAVEYKKHDI</sequence>
<protein>
    <recommendedName>
        <fullName evidence="2">Peptidase S9 prolyl oligopeptidase catalytic domain-containing protein</fullName>
    </recommendedName>
</protein>
<feature type="non-terminal residue" evidence="1">
    <location>
        <position position="84"/>
    </location>
</feature>
<reference evidence="1" key="1">
    <citation type="journal article" date="2014" name="Front. Microbiol.">
        <title>High frequency of phylogenetically diverse reductive dehalogenase-homologous genes in deep subseafloor sedimentary metagenomes.</title>
        <authorList>
            <person name="Kawai M."/>
            <person name="Futagami T."/>
            <person name="Toyoda A."/>
            <person name="Takaki Y."/>
            <person name="Nishi S."/>
            <person name="Hori S."/>
            <person name="Arai W."/>
            <person name="Tsubouchi T."/>
            <person name="Morono Y."/>
            <person name="Uchiyama I."/>
            <person name="Ito T."/>
            <person name="Fujiyama A."/>
            <person name="Inagaki F."/>
            <person name="Takami H."/>
        </authorList>
    </citation>
    <scope>NUCLEOTIDE SEQUENCE</scope>
    <source>
        <strain evidence="1">Expedition CK06-06</strain>
    </source>
</reference>
<dbReference type="EMBL" id="BARS01026518">
    <property type="protein sequence ID" value="GAG01549.1"/>
    <property type="molecule type" value="Genomic_DNA"/>
</dbReference>
<evidence type="ECO:0008006" key="2">
    <source>
        <dbReference type="Google" id="ProtNLM"/>
    </source>
</evidence>
<dbReference type="AlphaFoldDB" id="X0U709"/>
<organism evidence="1">
    <name type="scientific">marine sediment metagenome</name>
    <dbReference type="NCBI Taxonomy" id="412755"/>
    <lineage>
        <taxon>unclassified sequences</taxon>
        <taxon>metagenomes</taxon>
        <taxon>ecological metagenomes</taxon>
    </lineage>
</organism>
<proteinExistence type="predicted"/>